<feature type="transmembrane region" description="Helical" evidence="1">
    <location>
        <begin position="71"/>
        <end position="91"/>
    </location>
</feature>
<accession>A0AAW2V4R6</accession>
<evidence type="ECO:0000313" key="2">
    <source>
        <dbReference type="EMBL" id="KAL0424192.1"/>
    </source>
</evidence>
<feature type="transmembrane region" description="Helical" evidence="1">
    <location>
        <begin position="47"/>
        <end position="66"/>
    </location>
</feature>
<keyword evidence="1" id="KW-1133">Transmembrane helix</keyword>
<dbReference type="PANTHER" id="PTHR34781">
    <property type="entry name" value="TRANSMEMBRANE PROTEIN"/>
    <property type="match status" value="1"/>
</dbReference>
<feature type="transmembrane region" description="Helical" evidence="1">
    <location>
        <begin position="128"/>
        <end position="147"/>
    </location>
</feature>
<dbReference type="PANTHER" id="PTHR34781:SF2">
    <property type="entry name" value="TRANSMEMBRANE PROTEIN"/>
    <property type="match status" value="1"/>
</dbReference>
<reference evidence="2" key="2">
    <citation type="journal article" date="2024" name="Plant">
        <title>Genomic evolution and insights into agronomic trait innovations of Sesamum species.</title>
        <authorList>
            <person name="Miao H."/>
            <person name="Wang L."/>
            <person name="Qu L."/>
            <person name="Liu H."/>
            <person name="Sun Y."/>
            <person name="Le M."/>
            <person name="Wang Q."/>
            <person name="Wei S."/>
            <person name="Zheng Y."/>
            <person name="Lin W."/>
            <person name="Duan Y."/>
            <person name="Cao H."/>
            <person name="Xiong S."/>
            <person name="Wang X."/>
            <person name="Wei L."/>
            <person name="Li C."/>
            <person name="Ma Q."/>
            <person name="Ju M."/>
            <person name="Zhao R."/>
            <person name="Li G."/>
            <person name="Mu C."/>
            <person name="Tian Q."/>
            <person name="Mei H."/>
            <person name="Zhang T."/>
            <person name="Gao T."/>
            <person name="Zhang H."/>
        </authorList>
    </citation>
    <scope>NUCLEOTIDE SEQUENCE</scope>
    <source>
        <strain evidence="2">G02</strain>
    </source>
</reference>
<dbReference type="EMBL" id="JACGWJ010000004">
    <property type="protein sequence ID" value="KAL0424192.1"/>
    <property type="molecule type" value="Genomic_DNA"/>
</dbReference>
<comment type="caution">
    <text evidence="2">The sequence shown here is derived from an EMBL/GenBank/DDBJ whole genome shotgun (WGS) entry which is preliminary data.</text>
</comment>
<evidence type="ECO:0008006" key="3">
    <source>
        <dbReference type="Google" id="ProtNLM"/>
    </source>
</evidence>
<sequence length="194" mass="21475">MREEDEQTRGLQELRSMIFHILRSPPLPISFPTFSLLSSWSSQRPQISPAAFGLLFTGISIALMLFGIVTFLIGFVLMPLVFMLVLLFYFAGIVSKLSEIGRTIFCWPLSDCNKVAPEQVRGKMSPDWGPVVVAVALFILLSPGLLFQLPARARVVEFGNMYTSGISILVHAVLYFCIYTILIVAIGVHIHAAA</sequence>
<name>A0AAW2V4R6_SESRA</name>
<gene>
    <name evidence="2" type="ORF">Sradi_0954000</name>
</gene>
<protein>
    <recommendedName>
        <fullName evidence="3">Transmembrane protein</fullName>
    </recommendedName>
</protein>
<evidence type="ECO:0000256" key="1">
    <source>
        <dbReference type="SAM" id="Phobius"/>
    </source>
</evidence>
<dbReference type="Pfam" id="PF11820">
    <property type="entry name" value="DUF3339"/>
    <property type="match status" value="1"/>
</dbReference>
<keyword evidence="1" id="KW-0472">Membrane</keyword>
<dbReference type="InterPro" id="IPR021775">
    <property type="entry name" value="DUF3339"/>
</dbReference>
<keyword evidence="1" id="KW-0812">Transmembrane</keyword>
<feature type="transmembrane region" description="Helical" evidence="1">
    <location>
        <begin position="168"/>
        <end position="192"/>
    </location>
</feature>
<proteinExistence type="predicted"/>
<reference evidence="2" key="1">
    <citation type="submission" date="2020-06" db="EMBL/GenBank/DDBJ databases">
        <authorList>
            <person name="Li T."/>
            <person name="Hu X."/>
            <person name="Zhang T."/>
            <person name="Song X."/>
            <person name="Zhang H."/>
            <person name="Dai N."/>
            <person name="Sheng W."/>
            <person name="Hou X."/>
            <person name="Wei L."/>
        </authorList>
    </citation>
    <scope>NUCLEOTIDE SEQUENCE</scope>
    <source>
        <strain evidence="2">G02</strain>
        <tissue evidence="2">Leaf</tissue>
    </source>
</reference>
<dbReference type="AlphaFoldDB" id="A0AAW2V4R6"/>
<organism evidence="2">
    <name type="scientific">Sesamum radiatum</name>
    <name type="common">Black benniseed</name>
    <dbReference type="NCBI Taxonomy" id="300843"/>
    <lineage>
        <taxon>Eukaryota</taxon>
        <taxon>Viridiplantae</taxon>
        <taxon>Streptophyta</taxon>
        <taxon>Embryophyta</taxon>
        <taxon>Tracheophyta</taxon>
        <taxon>Spermatophyta</taxon>
        <taxon>Magnoliopsida</taxon>
        <taxon>eudicotyledons</taxon>
        <taxon>Gunneridae</taxon>
        <taxon>Pentapetalae</taxon>
        <taxon>asterids</taxon>
        <taxon>lamiids</taxon>
        <taxon>Lamiales</taxon>
        <taxon>Pedaliaceae</taxon>
        <taxon>Sesamum</taxon>
    </lineage>
</organism>